<keyword evidence="2" id="KW-1185">Reference proteome</keyword>
<accession>A0ACD0P667</accession>
<gene>
    <name evidence="1" type="ORF">IE53DRAFT_384024</name>
</gene>
<proteinExistence type="predicted"/>
<name>A0ACD0P667_9BASI</name>
<sequence>MAEVQDRVSQRVCVGWVLTHDRTGISSVVRLSNPNAKDSSISLPPPPFPGKDTQRASVVNKP</sequence>
<feature type="non-terminal residue" evidence="1">
    <location>
        <position position="62"/>
    </location>
</feature>
<dbReference type="EMBL" id="KZ819723">
    <property type="protein sequence ID" value="PWN53497.1"/>
    <property type="molecule type" value="Genomic_DNA"/>
</dbReference>
<evidence type="ECO:0000313" key="1">
    <source>
        <dbReference type="EMBL" id="PWN53497.1"/>
    </source>
</evidence>
<dbReference type="Proteomes" id="UP000245626">
    <property type="component" value="Unassembled WGS sequence"/>
</dbReference>
<organism evidence="1 2">
    <name type="scientific">Violaceomyces palustris</name>
    <dbReference type="NCBI Taxonomy" id="1673888"/>
    <lineage>
        <taxon>Eukaryota</taxon>
        <taxon>Fungi</taxon>
        <taxon>Dikarya</taxon>
        <taxon>Basidiomycota</taxon>
        <taxon>Ustilaginomycotina</taxon>
        <taxon>Ustilaginomycetes</taxon>
        <taxon>Violaceomycetales</taxon>
        <taxon>Violaceomycetaceae</taxon>
        <taxon>Violaceomyces</taxon>
    </lineage>
</organism>
<reference evidence="1 2" key="1">
    <citation type="journal article" date="2018" name="Mol. Biol. Evol.">
        <title>Broad Genomic Sampling Reveals a Smut Pathogenic Ancestry of the Fungal Clade Ustilaginomycotina.</title>
        <authorList>
            <person name="Kijpornyongpan T."/>
            <person name="Mondo S.J."/>
            <person name="Barry K."/>
            <person name="Sandor L."/>
            <person name="Lee J."/>
            <person name="Lipzen A."/>
            <person name="Pangilinan J."/>
            <person name="LaButti K."/>
            <person name="Hainaut M."/>
            <person name="Henrissat B."/>
            <person name="Grigoriev I.V."/>
            <person name="Spatafora J.W."/>
            <person name="Aime M.C."/>
        </authorList>
    </citation>
    <scope>NUCLEOTIDE SEQUENCE [LARGE SCALE GENOMIC DNA]</scope>
    <source>
        <strain evidence="1 2">SA 807</strain>
    </source>
</reference>
<evidence type="ECO:0000313" key="2">
    <source>
        <dbReference type="Proteomes" id="UP000245626"/>
    </source>
</evidence>
<protein>
    <submittedName>
        <fullName evidence="1">Uncharacterized protein</fullName>
    </submittedName>
</protein>